<evidence type="ECO:0000256" key="1">
    <source>
        <dbReference type="ARBA" id="ARBA00008575"/>
    </source>
</evidence>
<keyword evidence="8" id="KW-0472">Membrane</keyword>
<dbReference type="Pfam" id="PF00005">
    <property type="entry name" value="ABC_tran"/>
    <property type="match status" value="1"/>
</dbReference>
<keyword evidence="5" id="KW-0547">Nucleotide-binding</keyword>
<dbReference type="GO" id="GO:0005778">
    <property type="term" value="C:peroxisomal membrane"/>
    <property type="evidence" value="ECO:0007669"/>
    <property type="project" value="TreeGrafter"/>
</dbReference>
<evidence type="ECO:0000256" key="8">
    <source>
        <dbReference type="ARBA" id="ARBA00023136"/>
    </source>
</evidence>
<dbReference type="GO" id="GO:0042626">
    <property type="term" value="F:ATPase-coupled transmembrane transporter activity"/>
    <property type="evidence" value="ECO:0007669"/>
    <property type="project" value="TreeGrafter"/>
</dbReference>
<feature type="domain" description="ABC transporter" evidence="9">
    <location>
        <begin position="1"/>
        <end position="181"/>
    </location>
</feature>
<evidence type="ECO:0000256" key="3">
    <source>
        <dbReference type="ARBA" id="ARBA00022448"/>
    </source>
</evidence>
<keyword evidence="6" id="KW-0067">ATP-binding</keyword>
<dbReference type="PROSITE" id="PS00211">
    <property type="entry name" value="ABC_TRANSPORTER_1"/>
    <property type="match status" value="1"/>
</dbReference>
<evidence type="ECO:0000256" key="5">
    <source>
        <dbReference type="ARBA" id="ARBA00022741"/>
    </source>
</evidence>
<keyword evidence="3" id="KW-0813">Transport</keyword>
<evidence type="ECO:0000256" key="4">
    <source>
        <dbReference type="ARBA" id="ARBA00022692"/>
    </source>
</evidence>
<dbReference type="GO" id="GO:0005524">
    <property type="term" value="F:ATP binding"/>
    <property type="evidence" value="ECO:0007669"/>
    <property type="project" value="UniProtKB-KW"/>
</dbReference>
<organism evidence="10">
    <name type="scientific">Rhodosorus marinus</name>
    <dbReference type="NCBI Taxonomy" id="101924"/>
    <lineage>
        <taxon>Eukaryota</taxon>
        <taxon>Rhodophyta</taxon>
        <taxon>Stylonematophyceae</taxon>
        <taxon>Stylonematales</taxon>
        <taxon>Stylonemataceae</taxon>
        <taxon>Rhodosorus</taxon>
    </lineage>
</organism>
<dbReference type="InterPro" id="IPR003439">
    <property type="entry name" value="ABC_transporter-like_ATP-bd"/>
</dbReference>
<sequence length="189" mass="21568">MKGKSMIVLGPNGSGKSSLFRTLAELWPLESGSVTRPRREHIYFLSQKPYIYDGTLREQLLYPWLLRNARDEELKDCLEKVGIGYLLERYGWNASERWDSLLSGGERQRLAMARLLYHKPDFAVLDECTSAVSADGERELYEVCAQSGITMFSIAHRPAVKKYHHAAIEFDGNQSWKYVTLNSDGECAE</sequence>
<dbReference type="SUPFAM" id="SSF52540">
    <property type="entry name" value="P-loop containing nucleoside triphosphate hydrolases"/>
    <property type="match status" value="1"/>
</dbReference>
<protein>
    <recommendedName>
        <fullName evidence="2">Probable ATP-dependent transporter ycf16</fullName>
    </recommendedName>
</protein>
<dbReference type="EMBL" id="HBEK01012120">
    <property type="protein sequence ID" value="CAD8396686.1"/>
    <property type="molecule type" value="Transcribed_RNA"/>
</dbReference>
<keyword evidence="7" id="KW-1133">Transmembrane helix</keyword>
<dbReference type="GO" id="GO:0016887">
    <property type="term" value="F:ATP hydrolysis activity"/>
    <property type="evidence" value="ECO:0007669"/>
    <property type="project" value="InterPro"/>
</dbReference>
<dbReference type="GO" id="GO:0042760">
    <property type="term" value="P:very long-chain fatty acid catabolic process"/>
    <property type="evidence" value="ECO:0007669"/>
    <property type="project" value="TreeGrafter"/>
</dbReference>
<dbReference type="PANTHER" id="PTHR11384">
    <property type="entry name" value="ATP-BINDING CASSETTE, SUB-FAMILY D MEMBER"/>
    <property type="match status" value="1"/>
</dbReference>
<dbReference type="GO" id="GO:0015910">
    <property type="term" value="P:long-chain fatty acid import into peroxisome"/>
    <property type="evidence" value="ECO:0007669"/>
    <property type="project" value="TreeGrafter"/>
</dbReference>
<evidence type="ECO:0000256" key="2">
    <source>
        <dbReference type="ARBA" id="ARBA00014334"/>
    </source>
</evidence>
<dbReference type="PROSITE" id="PS50893">
    <property type="entry name" value="ABC_TRANSPORTER_2"/>
    <property type="match status" value="1"/>
</dbReference>
<dbReference type="PANTHER" id="PTHR11384:SF67">
    <property type="entry name" value="ATP-BINDING CASSETTE SUB-FAMILY D MEMBER 1"/>
    <property type="match status" value="1"/>
</dbReference>
<gene>
    <name evidence="10" type="ORF">RMAR0315_LOCUS6673</name>
</gene>
<proteinExistence type="inferred from homology"/>
<evidence type="ECO:0000256" key="7">
    <source>
        <dbReference type="ARBA" id="ARBA00022989"/>
    </source>
</evidence>
<dbReference type="InterPro" id="IPR027417">
    <property type="entry name" value="P-loop_NTPase"/>
</dbReference>
<name>A0A7S0BKU1_9RHOD</name>
<dbReference type="Gene3D" id="3.40.50.300">
    <property type="entry name" value="P-loop containing nucleotide triphosphate hydrolases"/>
    <property type="match status" value="1"/>
</dbReference>
<comment type="similarity">
    <text evidence="1">Belongs to the ABC transporter superfamily. ABCD family. Peroxisomal fatty acyl CoA transporter (TC 3.A.1.203) subfamily.</text>
</comment>
<keyword evidence="4" id="KW-0812">Transmembrane</keyword>
<dbReference type="InterPro" id="IPR050835">
    <property type="entry name" value="ABC_transporter_sub-D"/>
</dbReference>
<dbReference type="SMART" id="SM00382">
    <property type="entry name" value="AAA"/>
    <property type="match status" value="1"/>
</dbReference>
<dbReference type="GO" id="GO:0006635">
    <property type="term" value="P:fatty acid beta-oxidation"/>
    <property type="evidence" value="ECO:0007669"/>
    <property type="project" value="TreeGrafter"/>
</dbReference>
<dbReference type="CDD" id="cd03223">
    <property type="entry name" value="ABCD_peroxisomal_ALDP"/>
    <property type="match status" value="1"/>
</dbReference>
<dbReference type="GO" id="GO:0005324">
    <property type="term" value="F:long-chain fatty acid transmembrane transporter activity"/>
    <property type="evidence" value="ECO:0007669"/>
    <property type="project" value="TreeGrafter"/>
</dbReference>
<dbReference type="AlphaFoldDB" id="A0A7S0BKU1"/>
<reference evidence="10" key="1">
    <citation type="submission" date="2021-01" db="EMBL/GenBank/DDBJ databases">
        <authorList>
            <person name="Corre E."/>
            <person name="Pelletier E."/>
            <person name="Niang G."/>
            <person name="Scheremetjew M."/>
            <person name="Finn R."/>
            <person name="Kale V."/>
            <person name="Holt S."/>
            <person name="Cochrane G."/>
            <person name="Meng A."/>
            <person name="Brown T."/>
            <person name="Cohen L."/>
        </authorList>
    </citation>
    <scope>NUCLEOTIDE SEQUENCE</scope>
    <source>
        <strain evidence="10">UTEX LB 2760</strain>
    </source>
</reference>
<evidence type="ECO:0000259" key="9">
    <source>
        <dbReference type="PROSITE" id="PS50893"/>
    </source>
</evidence>
<dbReference type="InterPro" id="IPR017871">
    <property type="entry name" value="ABC_transporter-like_CS"/>
</dbReference>
<evidence type="ECO:0000256" key="6">
    <source>
        <dbReference type="ARBA" id="ARBA00022840"/>
    </source>
</evidence>
<evidence type="ECO:0000313" key="10">
    <source>
        <dbReference type="EMBL" id="CAD8396686.1"/>
    </source>
</evidence>
<dbReference type="InterPro" id="IPR003593">
    <property type="entry name" value="AAA+_ATPase"/>
</dbReference>
<accession>A0A7S0BKU1</accession>
<dbReference type="GO" id="GO:0007031">
    <property type="term" value="P:peroxisome organization"/>
    <property type="evidence" value="ECO:0007669"/>
    <property type="project" value="TreeGrafter"/>
</dbReference>